<feature type="non-terminal residue" evidence="1">
    <location>
        <position position="77"/>
    </location>
</feature>
<keyword evidence="2" id="KW-1185">Reference proteome</keyword>
<accession>A0A9N9I9H0</accession>
<organism evidence="1 2">
    <name type="scientific">Dentiscutata erythropus</name>
    <dbReference type="NCBI Taxonomy" id="1348616"/>
    <lineage>
        <taxon>Eukaryota</taxon>
        <taxon>Fungi</taxon>
        <taxon>Fungi incertae sedis</taxon>
        <taxon>Mucoromycota</taxon>
        <taxon>Glomeromycotina</taxon>
        <taxon>Glomeromycetes</taxon>
        <taxon>Diversisporales</taxon>
        <taxon>Gigasporaceae</taxon>
        <taxon>Dentiscutata</taxon>
    </lineage>
</organism>
<dbReference type="Proteomes" id="UP000789405">
    <property type="component" value="Unassembled WGS sequence"/>
</dbReference>
<name>A0A9N9I9H0_9GLOM</name>
<reference evidence="1" key="1">
    <citation type="submission" date="2021-06" db="EMBL/GenBank/DDBJ databases">
        <authorList>
            <person name="Kallberg Y."/>
            <person name="Tangrot J."/>
            <person name="Rosling A."/>
        </authorList>
    </citation>
    <scope>NUCLEOTIDE SEQUENCE</scope>
    <source>
        <strain evidence="1">MA453B</strain>
    </source>
</reference>
<dbReference type="EMBL" id="CAJVPY010011329">
    <property type="protein sequence ID" value="CAG8726176.1"/>
    <property type="molecule type" value="Genomic_DNA"/>
</dbReference>
<evidence type="ECO:0000313" key="1">
    <source>
        <dbReference type="EMBL" id="CAG8726176.1"/>
    </source>
</evidence>
<sequence>MELEAFNSSNPIFFTPIKNIECPIKNDKNLLEKPNEYNNLTGRTHRKTVNLLEKPDEELTGRTQRKPTNELIWNIYK</sequence>
<evidence type="ECO:0000313" key="2">
    <source>
        <dbReference type="Proteomes" id="UP000789405"/>
    </source>
</evidence>
<comment type="caution">
    <text evidence="1">The sequence shown here is derived from an EMBL/GenBank/DDBJ whole genome shotgun (WGS) entry which is preliminary data.</text>
</comment>
<dbReference type="AlphaFoldDB" id="A0A9N9I9H0"/>
<proteinExistence type="predicted"/>
<protein>
    <submittedName>
        <fullName evidence="1">22282_t:CDS:1</fullName>
    </submittedName>
</protein>
<gene>
    <name evidence="1" type="ORF">DERYTH_LOCUS14738</name>
</gene>